<dbReference type="OrthoDB" id="441771at2759"/>
<proteinExistence type="predicted"/>
<evidence type="ECO:0000313" key="2">
    <source>
        <dbReference type="Proteomes" id="UP000887116"/>
    </source>
</evidence>
<protein>
    <submittedName>
        <fullName evidence="1">Nucleolar protein 14</fullName>
    </submittedName>
</protein>
<dbReference type="EMBL" id="BMAO01004111">
    <property type="protein sequence ID" value="GFQ92455.1"/>
    <property type="molecule type" value="Genomic_DNA"/>
</dbReference>
<evidence type="ECO:0000313" key="1">
    <source>
        <dbReference type="EMBL" id="GFQ92455.1"/>
    </source>
</evidence>
<dbReference type="AlphaFoldDB" id="A0A8X6FYI6"/>
<comment type="caution">
    <text evidence="1">The sequence shown here is derived from an EMBL/GenBank/DDBJ whole genome shotgun (WGS) entry which is preliminary data.</text>
</comment>
<organism evidence="1 2">
    <name type="scientific">Trichonephila clavata</name>
    <name type="common">Joro spider</name>
    <name type="synonym">Nephila clavata</name>
    <dbReference type="NCBI Taxonomy" id="2740835"/>
    <lineage>
        <taxon>Eukaryota</taxon>
        <taxon>Metazoa</taxon>
        <taxon>Ecdysozoa</taxon>
        <taxon>Arthropoda</taxon>
        <taxon>Chelicerata</taxon>
        <taxon>Arachnida</taxon>
        <taxon>Araneae</taxon>
        <taxon>Araneomorphae</taxon>
        <taxon>Entelegynae</taxon>
        <taxon>Araneoidea</taxon>
        <taxon>Nephilidae</taxon>
        <taxon>Trichonephila</taxon>
    </lineage>
</organism>
<accession>A0A8X6FYI6</accession>
<reference evidence="1" key="1">
    <citation type="submission" date="2020-07" db="EMBL/GenBank/DDBJ databases">
        <title>Multicomponent nature underlies the extraordinary mechanical properties of spider dragline silk.</title>
        <authorList>
            <person name="Kono N."/>
            <person name="Nakamura H."/>
            <person name="Mori M."/>
            <person name="Yoshida Y."/>
            <person name="Ohtoshi R."/>
            <person name="Malay A.D."/>
            <person name="Moran D.A.P."/>
            <person name="Tomita M."/>
            <person name="Numata K."/>
            <person name="Arakawa K."/>
        </authorList>
    </citation>
    <scope>NUCLEOTIDE SEQUENCE</scope>
</reference>
<gene>
    <name evidence="1" type="primary">NOP14</name>
    <name evidence="1" type="ORF">TNCT_735141</name>
</gene>
<name>A0A8X6FYI6_TRICU</name>
<dbReference type="Proteomes" id="UP000887116">
    <property type="component" value="Unassembled WGS sequence"/>
</dbReference>
<sequence>MVKQVFKKNKNFKGEGNPFNLKLNREKHTVLGKKPRGTKGLRCISRAQSHMKRKELYNKRVPFAFSKDLDEVPGSDDDEQLDAAFVSKAHFGGFSAKDQENLSHKRID</sequence>
<keyword evidence="2" id="KW-1185">Reference proteome</keyword>